<feature type="domain" description="CS" evidence="3">
    <location>
        <begin position="2"/>
        <end position="87"/>
    </location>
</feature>
<comment type="similarity">
    <text evidence="1 2">Belongs to the p23/wos2 family.</text>
</comment>
<keyword evidence="2" id="KW-0143">Chaperone</keyword>
<dbReference type="Gene3D" id="2.60.40.790">
    <property type="match status" value="1"/>
</dbReference>
<dbReference type="AlphaFoldDB" id="A0A2U1QMW8"/>
<evidence type="ECO:0000256" key="1">
    <source>
        <dbReference type="ARBA" id="ARBA00025733"/>
    </source>
</evidence>
<dbReference type="InterPro" id="IPR007052">
    <property type="entry name" value="CS_dom"/>
</dbReference>
<dbReference type="CDD" id="cd06465">
    <property type="entry name" value="p23_hB-ind1_like"/>
    <property type="match status" value="1"/>
</dbReference>
<keyword evidence="5" id="KW-1185">Reference proteome</keyword>
<keyword evidence="2" id="KW-0539">Nucleus</keyword>
<evidence type="ECO:0000259" key="3">
    <source>
        <dbReference type="PROSITE" id="PS51203"/>
    </source>
</evidence>
<dbReference type="InterPro" id="IPR008978">
    <property type="entry name" value="HSP20-like_chaperone"/>
</dbReference>
<gene>
    <name evidence="4" type="ORF">CTI12_AA000980</name>
</gene>
<accession>A0A2U1QMW8</accession>
<comment type="function">
    <text evidence="2">Acts as a co-chaperone for HSP90.</text>
</comment>
<evidence type="ECO:0000313" key="4">
    <source>
        <dbReference type="EMBL" id="PWA99343.1"/>
    </source>
</evidence>
<dbReference type="GO" id="GO:0051131">
    <property type="term" value="P:chaperone-mediated protein complex assembly"/>
    <property type="evidence" value="ECO:0007669"/>
    <property type="project" value="TreeGrafter"/>
</dbReference>
<proteinExistence type="inferred from homology"/>
<evidence type="ECO:0000313" key="5">
    <source>
        <dbReference type="Proteomes" id="UP000245207"/>
    </source>
</evidence>
<comment type="caution">
    <text evidence="4">The sequence shown here is derived from an EMBL/GenBank/DDBJ whole genome shotgun (WGS) entry which is preliminary data.</text>
</comment>
<comment type="subunit">
    <text evidence="2">Interacts with HSP90 in an ATP-dependent manner.</text>
</comment>
<organism evidence="4 5">
    <name type="scientific">Artemisia annua</name>
    <name type="common">Sweet wormwood</name>
    <dbReference type="NCBI Taxonomy" id="35608"/>
    <lineage>
        <taxon>Eukaryota</taxon>
        <taxon>Viridiplantae</taxon>
        <taxon>Streptophyta</taxon>
        <taxon>Embryophyta</taxon>
        <taxon>Tracheophyta</taxon>
        <taxon>Spermatophyta</taxon>
        <taxon>Magnoliopsida</taxon>
        <taxon>eudicotyledons</taxon>
        <taxon>Gunneridae</taxon>
        <taxon>Pentapetalae</taxon>
        <taxon>asterids</taxon>
        <taxon>campanulids</taxon>
        <taxon>Asterales</taxon>
        <taxon>Asteraceae</taxon>
        <taxon>Asteroideae</taxon>
        <taxon>Anthemideae</taxon>
        <taxon>Artemisiinae</taxon>
        <taxon>Artemisia</taxon>
    </lineage>
</organism>
<dbReference type="OrthoDB" id="1564555at2759"/>
<dbReference type="GO" id="GO:0051879">
    <property type="term" value="F:Hsp90 protein binding"/>
    <property type="evidence" value="ECO:0007669"/>
    <property type="project" value="UniProtKB-UniRule"/>
</dbReference>
<dbReference type="PROSITE" id="PS51203">
    <property type="entry name" value="CS"/>
    <property type="match status" value="1"/>
</dbReference>
<dbReference type="PANTHER" id="PTHR22932">
    <property type="entry name" value="TELOMERASE-BINDING PROTEIN P23 HSP90 CO-CHAPERONE"/>
    <property type="match status" value="1"/>
</dbReference>
<dbReference type="GO" id="GO:0051087">
    <property type="term" value="F:protein-folding chaperone binding"/>
    <property type="evidence" value="ECO:0007669"/>
    <property type="project" value="UniProtKB-ARBA"/>
</dbReference>
<dbReference type="SUPFAM" id="SSF49764">
    <property type="entry name" value="HSP20-like chaperones"/>
    <property type="match status" value="1"/>
</dbReference>
<dbReference type="InterPro" id="IPR045250">
    <property type="entry name" value="p23-like"/>
</dbReference>
<name>A0A2U1QMW8_ARTAN</name>
<reference evidence="4 5" key="1">
    <citation type="journal article" date="2018" name="Mol. Plant">
        <title>The genome of Artemisia annua provides insight into the evolution of Asteraceae family and artemisinin biosynthesis.</title>
        <authorList>
            <person name="Shen Q."/>
            <person name="Zhang L."/>
            <person name="Liao Z."/>
            <person name="Wang S."/>
            <person name="Yan T."/>
            <person name="Shi P."/>
            <person name="Liu M."/>
            <person name="Fu X."/>
            <person name="Pan Q."/>
            <person name="Wang Y."/>
            <person name="Lv Z."/>
            <person name="Lu X."/>
            <person name="Zhang F."/>
            <person name="Jiang W."/>
            <person name="Ma Y."/>
            <person name="Chen M."/>
            <person name="Hao X."/>
            <person name="Li L."/>
            <person name="Tang Y."/>
            <person name="Lv G."/>
            <person name="Zhou Y."/>
            <person name="Sun X."/>
            <person name="Brodelius P.E."/>
            <person name="Rose J.K.C."/>
            <person name="Tang K."/>
        </authorList>
    </citation>
    <scope>NUCLEOTIDE SEQUENCE [LARGE SCALE GENOMIC DNA]</scope>
    <source>
        <strain evidence="5">cv. Huhao1</strain>
        <tissue evidence="4">Leaf</tissue>
    </source>
</reference>
<dbReference type="GO" id="GO:0005829">
    <property type="term" value="C:cytosol"/>
    <property type="evidence" value="ECO:0007669"/>
    <property type="project" value="TreeGrafter"/>
</dbReference>
<dbReference type="GO" id="GO:0009408">
    <property type="term" value="P:response to heat"/>
    <property type="evidence" value="ECO:0007669"/>
    <property type="project" value="UniProtKB-ARBA"/>
</dbReference>
<dbReference type="PANTHER" id="PTHR22932:SF22">
    <property type="entry name" value="CO-CHAPERONE PROTEIN P23"/>
    <property type="match status" value="1"/>
</dbReference>
<dbReference type="EMBL" id="PKPP01000023">
    <property type="protein sequence ID" value="PWA99343.1"/>
    <property type="molecule type" value="Genomic_DNA"/>
</dbReference>
<dbReference type="GO" id="GO:0101031">
    <property type="term" value="C:protein folding chaperone complex"/>
    <property type="evidence" value="ECO:0007669"/>
    <property type="project" value="UniProtKB-ARBA"/>
</dbReference>
<protein>
    <recommendedName>
        <fullName evidence="2">Co-chaperone protein p23</fullName>
    </recommendedName>
</protein>
<dbReference type="GO" id="GO:0006457">
    <property type="term" value="P:protein folding"/>
    <property type="evidence" value="ECO:0007669"/>
    <property type="project" value="TreeGrafter"/>
</dbReference>
<keyword evidence="2" id="KW-0963">Cytoplasm</keyword>
<dbReference type="GO" id="GO:0005634">
    <property type="term" value="C:nucleus"/>
    <property type="evidence" value="ECO:0007669"/>
    <property type="project" value="UniProtKB-SubCell"/>
</dbReference>
<dbReference type="Pfam" id="PF04969">
    <property type="entry name" value="CS"/>
    <property type="match status" value="1"/>
</dbReference>
<sequence length="151" mass="17312">MICHPEIKWAQREDEVYLTIELAGTKDVKVNLAPESVFSFSATAGQHAYDLKLDLADKVNGIKINIGERSIFCLLKKAEPRWWNKLLTGDAKTPPYVKVDWDKWVDEDDEHRPVNPIFDTLDKFCEQQFGKAISTTEYNGVQQANRFSSYA</sequence>
<comment type="subcellular location">
    <subcellularLocation>
        <location evidence="2">Cytoplasm</location>
    </subcellularLocation>
    <subcellularLocation>
        <location evidence="2">Nucleus</location>
    </subcellularLocation>
</comment>
<evidence type="ECO:0000256" key="2">
    <source>
        <dbReference type="RuleBase" id="RU369032"/>
    </source>
</evidence>
<dbReference type="FunFam" id="2.60.40.790:FF:000013">
    <property type="entry name" value="Very-long-chain (3R)-3-hydroxyacyl-CoA dehydratase"/>
    <property type="match status" value="1"/>
</dbReference>
<dbReference type="Proteomes" id="UP000245207">
    <property type="component" value="Unassembled WGS sequence"/>
</dbReference>
<dbReference type="STRING" id="35608.A0A2U1QMW8"/>